<evidence type="ECO:0008006" key="3">
    <source>
        <dbReference type="Google" id="ProtNLM"/>
    </source>
</evidence>
<keyword evidence="2" id="KW-1185">Reference proteome</keyword>
<protein>
    <recommendedName>
        <fullName evidence="3">Zinc ribbon domain-containing protein</fullName>
    </recommendedName>
</protein>
<gene>
    <name evidence="1" type="ORF">ACFSL4_17730</name>
</gene>
<reference evidence="2" key="1">
    <citation type="journal article" date="2019" name="Int. J. Syst. Evol. Microbiol.">
        <title>The Global Catalogue of Microorganisms (GCM) 10K type strain sequencing project: providing services to taxonomists for standard genome sequencing and annotation.</title>
        <authorList>
            <consortium name="The Broad Institute Genomics Platform"/>
            <consortium name="The Broad Institute Genome Sequencing Center for Infectious Disease"/>
            <person name="Wu L."/>
            <person name="Ma J."/>
        </authorList>
    </citation>
    <scope>NUCLEOTIDE SEQUENCE [LARGE SCALE GENOMIC DNA]</scope>
    <source>
        <strain evidence="2">CGMCC 1.12470</strain>
    </source>
</reference>
<organism evidence="1 2">
    <name type="scientific">Streptomyces caeni</name>
    <dbReference type="NCBI Taxonomy" id="2307231"/>
    <lineage>
        <taxon>Bacteria</taxon>
        <taxon>Bacillati</taxon>
        <taxon>Actinomycetota</taxon>
        <taxon>Actinomycetes</taxon>
        <taxon>Kitasatosporales</taxon>
        <taxon>Streptomycetaceae</taxon>
        <taxon>Streptomyces</taxon>
    </lineage>
</organism>
<dbReference type="Proteomes" id="UP001597261">
    <property type="component" value="Unassembled WGS sequence"/>
</dbReference>
<proteinExistence type="predicted"/>
<comment type="caution">
    <text evidence="1">The sequence shown here is derived from an EMBL/GenBank/DDBJ whole genome shotgun (WGS) entry which is preliminary data.</text>
</comment>
<dbReference type="EMBL" id="JBHUDX010000048">
    <property type="protein sequence ID" value="MFD1659985.1"/>
    <property type="molecule type" value="Genomic_DNA"/>
</dbReference>
<evidence type="ECO:0000313" key="2">
    <source>
        <dbReference type="Proteomes" id="UP001597261"/>
    </source>
</evidence>
<name>A0ABW4IRK6_9ACTN</name>
<dbReference type="RefSeq" id="WP_381083650.1">
    <property type="nucleotide sequence ID" value="NZ_JBHUDX010000048.1"/>
</dbReference>
<evidence type="ECO:0000313" key="1">
    <source>
        <dbReference type="EMBL" id="MFD1659985.1"/>
    </source>
</evidence>
<sequence length="146" mass="16318">MQDRTPDGPVRELLASVLEALNIPHPATIGDTEQHDRVLNERVMHARIALVGVLERGDDPAWTTAYLRERLAEHPPTGYRHHGTPPPPSCGKCRKPFDPADTRFDGRARHGETPWCRRCVDSCHESTDAFHACPICDPTRRGGEGR</sequence>
<accession>A0ABW4IRK6</accession>